<dbReference type="AlphaFoldDB" id="A2C625"/>
<evidence type="ECO:0000256" key="3">
    <source>
        <dbReference type="ARBA" id="ARBA00022960"/>
    </source>
</evidence>
<comment type="similarity">
    <text evidence="1">Belongs to the MreC family.</text>
</comment>
<evidence type="ECO:0000259" key="5">
    <source>
        <dbReference type="Pfam" id="PF04085"/>
    </source>
</evidence>
<dbReference type="KEGG" id="pmf:P9303_01801"/>
<reference evidence="6 7" key="1">
    <citation type="journal article" date="2007" name="PLoS Genet.">
        <title>Patterns and implications of gene gain and loss in the evolution of Prochlorococcus.</title>
        <authorList>
            <person name="Kettler G.C."/>
            <person name="Martiny A.C."/>
            <person name="Huang K."/>
            <person name="Zucker J."/>
            <person name="Coleman M.L."/>
            <person name="Rodrigue S."/>
            <person name="Chen F."/>
            <person name="Lapidus A."/>
            <person name="Ferriera S."/>
            <person name="Johnson J."/>
            <person name="Steglich C."/>
            <person name="Church G.M."/>
            <person name="Richardson P."/>
            <person name="Chisholm S.W."/>
        </authorList>
    </citation>
    <scope>NUCLEOTIDE SEQUENCE [LARGE SCALE GENOMIC DNA]</scope>
    <source>
        <strain evidence="6 7">MIT 9303</strain>
    </source>
</reference>
<dbReference type="HOGENOM" id="CLU_042663_4_0_3"/>
<proteinExistence type="inferred from homology"/>
<feature type="domain" description="Rod shape-determining protein MreC beta-barrel core" evidence="5">
    <location>
        <begin position="101"/>
        <end position="244"/>
    </location>
</feature>
<evidence type="ECO:0000256" key="2">
    <source>
        <dbReference type="ARBA" id="ARBA00013855"/>
    </source>
</evidence>
<evidence type="ECO:0000256" key="1">
    <source>
        <dbReference type="ARBA" id="ARBA00009369"/>
    </source>
</evidence>
<dbReference type="Proteomes" id="UP000002274">
    <property type="component" value="Chromosome"/>
</dbReference>
<dbReference type="GO" id="GO:0008360">
    <property type="term" value="P:regulation of cell shape"/>
    <property type="evidence" value="ECO:0007669"/>
    <property type="project" value="UniProtKB-KW"/>
</dbReference>
<dbReference type="InterPro" id="IPR042177">
    <property type="entry name" value="Cell/Rod_1"/>
</dbReference>
<dbReference type="RefSeq" id="WP_011824865.1">
    <property type="nucleotide sequence ID" value="NC_008820.1"/>
</dbReference>
<evidence type="ECO:0000256" key="4">
    <source>
        <dbReference type="ARBA" id="ARBA00032089"/>
    </source>
</evidence>
<dbReference type="PANTHER" id="PTHR34138">
    <property type="entry name" value="CELL SHAPE-DETERMINING PROTEIN MREC"/>
    <property type="match status" value="1"/>
</dbReference>
<name>A2C625_PROM3</name>
<dbReference type="InterPro" id="IPR042175">
    <property type="entry name" value="Cell/Rod_MreC_2"/>
</dbReference>
<dbReference type="GO" id="GO:0005886">
    <property type="term" value="C:plasma membrane"/>
    <property type="evidence" value="ECO:0007669"/>
    <property type="project" value="TreeGrafter"/>
</dbReference>
<accession>A2C625</accession>
<protein>
    <recommendedName>
        <fullName evidence="2">Cell shape-determining protein MreC</fullName>
    </recommendedName>
    <alternativeName>
        <fullName evidence="4">Cell shape protein MreC</fullName>
    </alternativeName>
</protein>
<dbReference type="InterPro" id="IPR007221">
    <property type="entry name" value="MreC"/>
</dbReference>
<dbReference type="InterPro" id="IPR055342">
    <property type="entry name" value="MreC_beta-barrel_core"/>
</dbReference>
<dbReference type="NCBIfam" id="NF010527">
    <property type="entry name" value="PRK13922.6-2"/>
    <property type="match status" value="1"/>
</dbReference>
<dbReference type="EMBL" id="CP000554">
    <property type="protein sequence ID" value="ABM76935.1"/>
    <property type="molecule type" value="Genomic_DNA"/>
</dbReference>
<dbReference type="Pfam" id="PF04085">
    <property type="entry name" value="MreC"/>
    <property type="match status" value="1"/>
</dbReference>
<dbReference type="BioCyc" id="PMAR59922:G1G80-174-MONOMER"/>
<dbReference type="Gene3D" id="2.40.10.340">
    <property type="entry name" value="Rod shape-determining protein MreC, domain 1"/>
    <property type="match status" value="1"/>
</dbReference>
<evidence type="ECO:0000313" key="6">
    <source>
        <dbReference type="EMBL" id="ABM76935.1"/>
    </source>
</evidence>
<dbReference type="Gene3D" id="2.40.10.350">
    <property type="entry name" value="Rod shape-determining protein MreC, domain 2"/>
    <property type="match status" value="1"/>
</dbReference>
<dbReference type="PANTHER" id="PTHR34138:SF1">
    <property type="entry name" value="CELL SHAPE-DETERMINING PROTEIN MREC"/>
    <property type="match status" value="1"/>
</dbReference>
<keyword evidence="3" id="KW-0133">Cell shape</keyword>
<evidence type="ECO:0000313" key="7">
    <source>
        <dbReference type="Proteomes" id="UP000002274"/>
    </source>
</evidence>
<gene>
    <name evidence="6" type="primary">mreC</name>
    <name evidence="6" type="ordered locus">P9303_01801</name>
</gene>
<organism evidence="6 7">
    <name type="scientific">Prochlorococcus marinus (strain MIT 9303)</name>
    <dbReference type="NCBI Taxonomy" id="59922"/>
    <lineage>
        <taxon>Bacteria</taxon>
        <taxon>Bacillati</taxon>
        <taxon>Cyanobacteriota</taxon>
        <taxon>Cyanophyceae</taxon>
        <taxon>Synechococcales</taxon>
        <taxon>Prochlorococcaceae</taxon>
        <taxon>Prochlorococcus</taxon>
    </lineage>
</organism>
<dbReference type="STRING" id="59922.P9303_01801"/>
<sequence length="247" mass="26797">MGVSPWQASFRWWRWRGVLPWLLLLAALGLVRWSKGAGFADAYALLSRPFWPGSAQREWIQSGIQLEQQSKLRLLEQDNQRLRGLLALGQASGSGRISAAVISRTPKGWWQQLELGKGRLHGIAQGDAVMGPGGLLGRIQSVTPATARVQLLTAPGSRVGVWIPRTKRHGLLVGVGTSRPQLEFLDKNPYAVPGDLVSISPASTLLPASLPVGVIQKVDDRAVPAPRAAVQLIAAPEAIDWVQVQIR</sequence>